<feature type="compositionally biased region" description="Polar residues" evidence="1">
    <location>
        <begin position="176"/>
        <end position="186"/>
    </location>
</feature>
<feature type="compositionally biased region" description="Polar residues" evidence="1">
    <location>
        <begin position="2902"/>
        <end position="2911"/>
    </location>
</feature>
<accession>F0VFQ7</accession>
<dbReference type="InterPro" id="IPR022185">
    <property type="entry name" value="DUF3712"/>
</dbReference>
<feature type="compositionally biased region" description="Polar residues" evidence="1">
    <location>
        <begin position="2128"/>
        <end position="2149"/>
    </location>
</feature>
<feature type="region of interest" description="Disordered" evidence="1">
    <location>
        <begin position="2580"/>
        <end position="2615"/>
    </location>
</feature>
<evidence type="ECO:0000256" key="2">
    <source>
        <dbReference type="SAM" id="Phobius"/>
    </source>
</evidence>
<dbReference type="GO" id="GO:0016020">
    <property type="term" value="C:membrane"/>
    <property type="evidence" value="ECO:0007669"/>
    <property type="project" value="TreeGrafter"/>
</dbReference>
<feature type="compositionally biased region" description="Low complexity" evidence="1">
    <location>
        <begin position="70"/>
        <end position="82"/>
    </location>
</feature>
<dbReference type="GeneID" id="13444710"/>
<reference evidence="5" key="3">
    <citation type="journal article" date="2012" name="PLoS Pathog.">
        <title>Comparative genomics of the apicomplexan parasites Toxoplasma gondii and Neospora caninum: Coccidia differing in host range and transmission strategy.</title>
        <authorList>
            <person name="Reid A.J."/>
            <person name="Vermont S.J."/>
            <person name="Cotton J.A."/>
            <person name="Harris D."/>
            <person name="Hill-Cawthorne G.A."/>
            <person name="Konen-Waisman S."/>
            <person name="Latham S.M."/>
            <person name="Mourier T."/>
            <person name="Norton R."/>
            <person name="Quail M.A."/>
            <person name="Sanders M."/>
            <person name="Shanmugam D."/>
            <person name="Sohal A."/>
            <person name="Wasmuth J.D."/>
            <person name="Brunk B."/>
            <person name="Grigg M.E."/>
            <person name="Howard J.C."/>
            <person name="Parkinson J."/>
            <person name="Roos D.S."/>
            <person name="Trees A.J."/>
            <person name="Berriman M."/>
            <person name="Pain A."/>
            <person name="Wastling J.M."/>
        </authorList>
    </citation>
    <scope>NUCLEOTIDE SEQUENCE [LARGE SCALE GENOMIC DNA]</scope>
    <source>
        <strain evidence="5">Liverpool</strain>
    </source>
</reference>
<dbReference type="RefSeq" id="XP_003882583.1">
    <property type="nucleotide sequence ID" value="XM_003882534.1"/>
</dbReference>
<feature type="compositionally biased region" description="Basic and acidic residues" evidence="1">
    <location>
        <begin position="2848"/>
        <end position="2865"/>
    </location>
</feature>
<keyword evidence="2" id="KW-0812">Transmembrane</keyword>
<feature type="region of interest" description="Disordered" evidence="1">
    <location>
        <begin position="2089"/>
        <end position="2149"/>
    </location>
</feature>
<feature type="compositionally biased region" description="Low complexity" evidence="1">
    <location>
        <begin position="292"/>
        <end position="306"/>
    </location>
</feature>
<feature type="region of interest" description="Disordered" evidence="1">
    <location>
        <begin position="1945"/>
        <end position="1972"/>
    </location>
</feature>
<dbReference type="PANTHER" id="PTHR35895:SF1">
    <property type="entry name" value="LIPID-BINDING SERUM GLYCOPROTEIN C-TERMINAL DOMAIN-CONTAINING PROTEIN"/>
    <property type="match status" value="1"/>
</dbReference>
<feature type="transmembrane region" description="Helical" evidence="2">
    <location>
        <begin position="426"/>
        <end position="451"/>
    </location>
</feature>
<feature type="region of interest" description="Disordered" evidence="1">
    <location>
        <begin position="1332"/>
        <end position="1357"/>
    </location>
</feature>
<proteinExistence type="predicted"/>
<reference evidence="3" key="2">
    <citation type="submission" date="2011-03" db="EMBL/GenBank/DDBJ databases">
        <title>Comparative genomics and transcriptomics of Neospora caninum and Toxoplasma gondii.</title>
        <authorList>
            <person name="Reid A.J."/>
            <person name="Sohal A."/>
            <person name="Harris D."/>
            <person name="Quail M."/>
            <person name="Sanders M."/>
            <person name="Berriman M."/>
            <person name="Wastling J.M."/>
            <person name="Pain A."/>
        </authorList>
    </citation>
    <scope>NUCLEOTIDE SEQUENCE</scope>
    <source>
        <strain evidence="3">Liverpool</strain>
    </source>
</reference>
<feature type="compositionally biased region" description="Low complexity" evidence="1">
    <location>
        <begin position="101"/>
        <end position="125"/>
    </location>
</feature>
<dbReference type="PANTHER" id="PTHR35895">
    <property type="entry name" value="CHROMOSOME 16, WHOLE GENOME SHOTGUN SEQUENCE"/>
    <property type="match status" value="1"/>
</dbReference>
<feature type="compositionally biased region" description="Polar residues" evidence="1">
    <location>
        <begin position="1341"/>
        <end position="1356"/>
    </location>
</feature>
<feature type="region of interest" description="Disordered" evidence="1">
    <location>
        <begin position="857"/>
        <end position="967"/>
    </location>
</feature>
<feature type="region of interest" description="Disordered" evidence="1">
    <location>
        <begin position="2848"/>
        <end position="2912"/>
    </location>
</feature>
<evidence type="ECO:0008006" key="6">
    <source>
        <dbReference type="Google" id="ProtNLM"/>
    </source>
</evidence>
<dbReference type="InterPro" id="IPR046368">
    <property type="entry name" value="Tag1"/>
</dbReference>
<gene>
    <name evidence="4" type="ORF">BN1204_023390</name>
    <name evidence="3" type="ORF">NCLIV_023390</name>
</gene>
<evidence type="ECO:0000313" key="5">
    <source>
        <dbReference type="Proteomes" id="UP000007494"/>
    </source>
</evidence>
<feature type="region of interest" description="Disordered" evidence="1">
    <location>
        <begin position="1196"/>
        <end position="1220"/>
    </location>
</feature>
<reference evidence="4" key="4">
    <citation type="journal article" date="2015" name="PLoS ONE">
        <title>Comprehensive Evaluation of Toxoplasma gondii VEG and Neospora caninum LIV Genomes with Tachyzoite Stage Transcriptome and Proteome Defines Novel Transcript Features.</title>
        <authorList>
            <person name="Ramaprasad A."/>
            <person name="Mourier T."/>
            <person name="Naeem R."/>
            <person name="Malas T.B."/>
            <person name="Moussa E."/>
            <person name="Panigrahi A."/>
            <person name="Vermont S.J."/>
            <person name="Otto T.D."/>
            <person name="Wastling J."/>
            <person name="Pain A."/>
        </authorList>
    </citation>
    <scope>NUCLEOTIDE SEQUENCE</scope>
    <source>
        <strain evidence="4">Liverpool</strain>
    </source>
</reference>
<dbReference type="OMA" id="YADMETF"/>
<feature type="region of interest" description="Disordered" evidence="1">
    <location>
        <begin position="1150"/>
        <end position="1171"/>
    </location>
</feature>
<dbReference type="Pfam" id="PF12505">
    <property type="entry name" value="DUF3712"/>
    <property type="match status" value="2"/>
</dbReference>
<name>F0VFQ7_NEOCL</name>
<feature type="compositionally biased region" description="Basic and acidic residues" evidence="1">
    <location>
        <begin position="329"/>
        <end position="348"/>
    </location>
</feature>
<feature type="compositionally biased region" description="Basic and acidic residues" evidence="1">
    <location>
        <begin position="872"/>
        <end position="886"/>
    </location>
</feature>
<evidence type="ECO:0000313" key="4">
    <source>
        <dbReference type="EMBL" id="CEL66527.1"/>
    </source>
</evidence>
<dbReference type="EMBL" id="LN714481">
    <property type="protein sequence ID" value="CEL66527.1"/>
    <property type="molecule type" value="Genomic_DNA"/>
</dbReference>
<feature type="region of interest" description="Disordered" evidence="1">
    <location>
        <begin position="3480"/>
        <end position="3508"/>
    </location>
</feature>
<feature type="region of interest" description="Disordered" evidence="1">
    <location>
        <begin position="58"/>
        <end position="405"/>
    </location>
</feature>
<organism evidence="3 5">
    <name type="scientific">Neospora caninum (strain Liverpool)</name>
    <dbReference type="NCBI Taxonomy" id="572307"/>
    <lineage>
        <taxon>Eukaryota</taxon>
        <taxon>Sar</taxon>
        <taxon>Alveolata</taxon>
        <taxon>Apicomplexa</taxon>
        <taxon>Conoidasida</taxon>
        <taxon>Coccidia</taxon>
        <taxon>Eucoccidiorida</taxon>
        <taxon>Eimeriorina</taxon>
        <taxon>Sarcocystidae</taxon>
        <taxon>Neospora</taxon>
    </lineage>
</organism>
<evidence type="ECO:0000256" key="1">
    <source>
        <dbReference type="SAM" id="MobiDB-lite"/>
    </source>
</evidence>
<feature type="compositionally biased region" description="Low complexity" evidence="1">
    <location>
        <begin position="2111"/>
        <end position="2121"/>
    </location>
</feature>
<feature type="compositionally biased region" description="Low complexity" evidence="1">
    <location>
        <begin position="2866"/>
        <end position="2879"/>
    </location>
</feature>
<dbReference type="EMBL" id="FR823388">
    <property type="protein sequence ID" value="CBZ52551.1"/>
    <property type="molecule type" value="Genomic_DNA"/>
</dbReference>
<evidence type="ECO:0000313" key="3">
    <source>
        <dbReference type="EMBL" id="CBZ52551.1"/>
    </source>
</evidence>
<reference evidence="3" key="1">
    <citation type="submission" date="2011-02" db="EMBL/GenBank/DDBJ databases">
        <authorList>
            <person name="Aslett M."/>
        </authorList>
    </citation>
    <scope>NUCLEOTIDE SEQUENCE</scope>
    <source>
        <strain evidence="3">Liverpool</strain>
    </source>
</reference>
<dbReference type="OrthoDB" id="331023at2759"/>
<protein>
    <recommendedName>
        <fullName evidence="6">Transmembrane protein</fullName>
    </recommendedName>
</protein>
<feature type="compositionally biased region" description="Basic and acidic residues" evidence="1">
    <location>
        <begin position="900"/>
        <end position="919"/>
    </location>
</feature>
<feature type="compositionally biased region" description="Low complexity" evidence="1">
    <location>
        <begin position="245"/>
        <end position="273"/>
    </location>
</feature>
<dbReference type="eggNOG" id="ENOG502QY92">
    <property type="taxonomic scope" value="Eukaryota"/>
</dbReference>
<feature type="compositionally biased region" description="Low complexity" evidence="1">
    <location>
        <begin position="133"/>
        <end position="142"/>
    </location>
</feature>
<dbReference type="InParanoid" id="F0VFQ7"/>
<keyword evidence="5" id="KW-1185">Reference proteome</keyword>
<keyword evidence="2" id="KW-0472">Membrane</keyword>
<sequence>MPAPSRSPRVVYSASPADREAAETSLQFGPVGSSAVKTRTPAAMRGGRRVVRLLPTLPFSRPVCAPADPWSPGISPRWSSSSFTSIAAPPEGARPDEPRSSRPGRSGSRARPAVAAPAQPVHAGAPLPPPGQPQDRPSSPGSWHASPVADFSPLNTPLAESRASSTPGETRPSPDGSRQFQYQPVQANAPDPFARVRRSNSSLSSLEDGRSVGSALTRKSDKTTATVHDPPADDDGFHRIFSSEGPPSTSNGSNTSSRRDTGAAGSGDAVSASARRREDPTTGPIGQVASDGEAGAAERAGSSLLGRLPGTSEKGDGNRSSSLPSRRLRSGERAGGREGSPRDRHDAPVESFLGGAPAAHPAKKRREGGGTEETLPGGENLLTDGDDSSSPSAAPSDKQAKAGDNGGFRSYGWLPTYFRKSRKRRLVLLLLVLLLLLLAIGLPVLFCLVAPRIVAEQVRASKVRVLSTSIENPDPSGFLATIVFEFLSSSPVTAHVDDLPLDISWRDQPVGRMTVPRFTLEPSTRHVAFSADFRVTDLANWNAFVMAMLREGKSEWRIAGSAEIHALGLTFRNIPFDKTVAIDGPPLPVAASQRQVARGFRVAEMDLTSSDAERLRVRATVVFDNTSTSSINSLGEIQFLMFFKDTPIGLLRSRGPVLLRRGINTYVFDAELHPAVLPIAREIGLRLGGSPETHAATLAKQSGLDAVDRFYDTRSSEHAPSPEEVARFRSALSEMMSASLSGSAVHVKTVGVFTTQPLFAAAVRALAVETPVDNLFGDDGGAPRGRSVETSGRNGLVKEMRFDHFDISAESQVENRARVAAKVTVRFVNPLGHNSPLEIRKVSLSASLRRGGLQGTPMGVINGLMRATGPPRRVDRPEIPLNREEGSSSAETSDGVWESQEARPEERADVAAVEREEKLVNYPEAVRAEEEEPGARTFLARSDTYSRRAPAESSPDEGAAPRALSASREKPVLVNSSVMDVSFEMEGTIDLEDDGVPFSAFIREMVSEPSPFVVLAFTESDVEIQAMTAVGPLSLTKLPLDQTLQMASMGDMRNVEIESFEVTGEVPGAWLISTVVIFPSKAPTSVYLGDLGLNLSFRGVSIGSVVARNVHIAQGANKLTFTGRLQPPHDATETLSEFFSSAISSPARNASNAAESLGPNDALGRTTTRPESAGVPVMEVVVTATARRLLDSLEAAEQERRGEGDAEAGSDSGANRARKPLKWVQEGLEGVTMEVPVPQVGTTADLVRSVNLAGLRMSLDAEEGSRSLDEAVPMRGYIELFLNNPLGRHLPLRLSAVSLSVALVVALPSEASWVPTPSGLYRPVVAAGGAGRQGEEAETVGSESPSSGRVATSNAPHKTRRMTVGRLSTELRDLRSEAVGHLFSEGAEGRPSLSASPSASGVDASVLRLLLPLEVPLELAGDGTAFAEFVGAFLEREQVEVFVTGQAECTVQTGFGDVKIRNVDLESAMPLEGLNGLKGSKLRKFQVLGFGPLRPFLLGETETAETGETAEAPSRRPGLRDDMRLESEEKGLLLAVSVQMRNPSEATVDMGSIELEILHLGTAVGRMRGTHISLVPGENFLDLVGGIILNRETERAVSSLVSRALLNRDLELSVAVADSTRNAPHSRVPRWFVRAMRGAKILPVIPPLAELLPGMDGRTLLQDISFDALTVSAAPSHPDFASPSLRFHASTTVLATNPLGQSVPVLIQAVSLSATVLDLQGRPIGHLELPETPATSAPHAAPGSASLDVFVKFEDARLFLERDGVELGRTIQEYLRNPSEALGLLFNGHATVSVLVGDAATLEIRGVQIEKEVFLGNRAQTGEEKDAARPSSAVHEDLGVFAPRLESFSFEGVHPEGGARLFAVASMQNPASVRLLLPRLFFNISFNDSLLGQAWIADDVVTVEPFPLRTSLHVRGRLYRQTTAHGLKALNDLVKAVVSQVTIGDDSEADPGQDASTLAPKKDEDSAGAPSARVKIHVNTGDGRGLVSSPSFFSSSETLPTWIAVGLDGLELEAPVDGRQLLPVDMLRRLVLKEILVRVQPGLAAPLLLDSFLHLRLQNPFGTDALLEVEDLSIRADLRDARSNRVFGRLTSSAESRGDSPETHARDMAEASAPASPSSAARHVCVPETQSVSSLQASEGTPTAASASSETGGVCTLELPFAGALAITDAAAFADFATAKETPETPLSASAVIRVEGDAGVTVHTPLGRLVVDAMALRQNVPFSGMRPVLDSLTAGVLMQAFQVKQVILDGADGLDRIVFSARVLLGAQPHAAPAARGDASRESTDSEALEVHAGDLKLNLISQGQVIGTVATKDAVIGGLGGAGKRQEITVEGELFEASKVRGTPDSRLLSLMQSAVGEANVDLLIQSHRGEQTAARPAWLLDTIDRMQLRPALSGLDSVLRLVEGMRLRSLSIAILDSTRLATDAIVSVDTRSPLGPDVELRIDEVAAEIRLFSPLSNWKDASVESPHAASEARGRPLAAPGPMATLRLASRVPVSQVQEGDLLRVELLLNHVKFGDTLELAGDGALFAEFVAGLVNGEVAAMPYEATVHASVSTAFGNFGISGFKVRAAVDSRQLAGAAQRAETAEAGREPEHSADGGDANRTGDGAGATPRGLLEDFTFDLLDVKFRGKGELPTLDSGAAFDATMALRLPLDLSLSLGSLAFRVEVPRTPNFEKPEKAGRASAPVESAYLGTLSIPNLTIRPGTSTIAVSGHLDPRPTDLEVVSEFLSRAVRGLSPYVLVLGEGVELSGAETPLWLVETARAMRIWAPMPASGLDKFVAGSFVNIALRNVGISAIAPAVQGRDDAVALSADVRAKILSPFGEGSRLVVKAVDLQVDLKRRREDGETFRRGAENAERERLQDGTEAGTGDAATGTEPEGREPSTDVSNPVRRLQDSSDETVASPSTRPSLVAREASAQALETVGRLRLRDMPLQQVGDEVHIHLEDVVLEFEDRGDAFAALALSLMESASALTVYVRGAATVAVDTDLGFLTLREVPLALEVPMDGLEIFGGRTLEHLSEGALENLRVTDFEDENVPGFHLSTRLVMENNHDVSVDLGPMAFDLTYEGTVIGAVVLPHFAMLPGRNEVRLEGAVKPEGLDAFSELATAFFLESQYTIGVRGAPTKRLFSASAGEASEAARLAIARAGVQGRAPRWLREVLANVDFSVPISSLRSAGQSEARGRSAEEAVTEMVKKVELVNIDVDFSGPRDPFISGEVQVLYALPDKFNIRHQIETVWSKMTIFHHHGDGDPTPLGSMDLVDLAPAALPAARPASLAEPEASALVARADAVVPAWETEEEKERGDPVELRFFVDMLRLSVREGAETAMADMLAEIVNKSGDLHILLKGHARLRIKTAVGPLLIGDVPINLKKSLKCIGGLDPETVKNAFQMEDFGIQAGKAHGLLASANLRLMMPKAVENFTVRLGKVTLDMFTPISQAKQEQLGDFKTLSPPALKLVQPHPQFGYVIQAGMVQVADMSVPSSRPPRPGSLTPGAESAVSEGDVDGGKHAASDGWLIGKAVLLRPVVDVAGEEIAIGTRDIMSNYMNGRTSKLVIRGSADSSTNPVLANFFAKMEVVVDLPGTTQQLIKGIQISFRNGSDKVNAVSSFLENINDPQILLQALPDFTGSSRLRGLPSLNFFVPVIEAVSIYENPVRVPIKLFYADMETFYEGQSLGGMVIDKNDKPDVIPPMQVSHSTPVRIVPKLQNTSAALAIVRNIISGSRRNVAIDAKGEVRIGIQDFRIGLDVDMEGIQVAF</sequence>
<feature type="region of interest" description="Disordered" evidence="1">
    <location>
        <begin position="1"/>
        <end position="42"/>
    </location>
</feature>
<dbReference type="Proteomes" id="UP000007494">
    <property type="component" value="Chromosome VIIa"/>
</dbReference>
<feature type="compositionally biased region" description="Basic and acidic residues" evidence="1">
    <location>
        <begin position="2096"/>
        <end position="2109"/>
    </location>
</feature>
<keyword evidence="2" id="KW-1133">Transmembrane helix</keyword>
<feature type="compositionally biased region" description="Basic and acidic residues" evidence="1">
    <location>
        <begin position="2586"/>
        <end position="2599"/>
    </location>
</feature>
<dbReference type="VEuPathDB" id="ToxoDB:NCLIV_023390"/>
<feature type="compositionally biased region" description="Low complexity" evidence="1">
    <location>
        <begin position="372"/>
        <end position="397"/>
    </location>
</feature>